<protein>
    <submittedName>
        <fullName evidence="2">Uncharacterized protein</fullName>
    </submittedName>
</protein>
<evidence type="ECO:0000313" key="3">
    <source>
        <dbReference type="Proteomes" id="UP001314681"/>
    </source>
</evidence>
<gene>
    <name evidence="2" type="ORF">KTH90_01230</name>
</gene>
<organism evidence="2 3">
    <name type="scientific">Diplocloster modestus</name>
    <dbReference type="NCBI Taxonomy" id="2850322"/>
    <lineage>
        <taxon>Bacteria</taxon>
        <taxon>Bacillati</taxon>
        <taxon>Bacillota</taxon>
        <taxon>Clostridia</taxon>
        <taxon>Lachnospirales</taxon>
        <taxon>Lachnospiraceae</taxon>
        <taxon>Diplocloster</taxon>
    </lineage>
</organism>
<dbReference type="Proteomes" id="UP001314681">
    <property type="component" value="Unassembled WGS sequence"/>
</dbReference>
<keyword evidence="1" id="KW-1133">Transmembrane helix</keyword>
<evidence type="ECO:0000256" key="1">
    <source>
        <dbReference type="SAM" id="Phobius"/>
    </source>
</evidence>
<accession>A0ABS6K196</accession>
<evidence type="ECO:0000313" key="2">
    <source>
        <dbReference type="EMBL" id="MBU9724628.1"/>
    </source>
</evidence>
<keyword evidence="1" id="KW-0812">Transmembrane</keyword>
<dbReference type="RefSeq" id="WP_238726126.1">
    <property type="nucleotide sequence ID" value="NZ_JAHQCX010000001.1"/>
</dbReference>
<keyword evidence="3" id="KW-1185">Reference proteome</keyword>
<keyword evidence="1" id="KW-0472">Membrane</keyword>
<dbReference type="EMBL" id="JAHQCX010000001">
    <property type="protein sequence ID" value="MBU9724628.1"/>
    <property type="molecule type" value="Genomic_DNA"/>
</dbReference>
<name>A0ABS6K196_9FIRM</name>
<proteinExistence type="predicted"/>
<comment type="caution">
    <text evidence="2">The sequence shown here is derived from an EMBL/GenBank/DDBJ whole genome shotgun (WGS) entry which is preliminary data.</text>
</comment>
<sequence>MSTKKKAVVILGLVLGLICCFFIGQIFILPIRNSNTDTDENKEYDLISHYDEASLEGETTKEDNPWKTSVGKIETDEYGTVIFLTPETSIIFNCPDNIGSNLKFDYRIHPWVDKTQSDGTNLEVNISVSDNNKVVLSKEFRITPEEEMTSAVLDLKEFSGKAIKIKFSCEDNSNQNSDWVILNKIEIY</sequence>
<reference evidence="2 3" key="1">
    <citation type="submission" date="2021-06" db="EMBL/GenBank/DDBJ databases">
        <title>Description of novel taxa of the family Lachnospiraceae.</title>
        <authorList>
            <person name="Chaplin A.V."/>
            <person name="Sokolova S.R."/>
            <person name="Pikina A.P."/>
            <person name="Korzhanova M."/>
            <person name="Belova V."/>
            <person name="Korostin D."/>
            <person name="Efimov B.A."/>
        </authorList>
    </citation>
    <scope>NUCLEOTIDE SEQUENCE [LARGE SCALE GENOMIC DNA]</scope>
    <source>
        <strain evidence="2 3">ASD4241</strain>
    </source>
</reference>
<feature type="transmembrane region" description="Helical" evidence="1">
    <location>
        <begin position="7"/>
        <end position="28"/>
    </location>
</feature>